<keyword evidence="3" id="KW-0479">Metal-binding</keyword>
<evidence type="ECO:0000256" key="9">
    <source>
        <dbReference type="SAM" id="MobiDB-lite"/>
    </source>
</evidence>
<feature type="transmembrane region" description="Helical" evidence="10">
    <location>
        <begin position="1189"/>
        <end position="1211"/>
    </location>
</feature>
<evidence type="ECO:0000256" key="2">
    <source>
        <dbReference type="ARBA" id="ARBA00004141"/>
    </source>
</evidence>
<feature type="transmembrane region" description="Helical" evidence="10">
    <location>
        <begin position="1300"/>
        <end position="1321"/>
    </location>
</feature>
<gene>
    <name evidence="13" type="ORF">CNMCM8927_000707</name>
</gene>
<feature type="domain" description="Major facilitator superfamily (MFS) profile" evidence="12">
    <location>
        <begin position="1030"/>
        <end position="1454"/>
    </location>
</feature>
<dbReference type="InterPro" id="IPR036236">
    <property type="entry name" value="Znf_C2H2_sf"/>
</dbReference>
<feature type="domain" description="C2H2-type" evidence="11">
    <location>
        <begin position="358"/>
        <end position="386"/>
    </location>
</feature>
<evidence type="ECO:0000256" key="7">
    <source>
        <dbReference type="ARBA" id="ARBA00023242"/>
    </source>
</evidence>
<evidence type="ECO:0000256" key="3">
    <source>
        <dbReference type="ARBA" id="ARBA00022723"/>
    </source>
</evidence>
<dbReference type="FunFam" id="1.20.1250.20:FF:000068">
    <property type="entry name" value="MFS general substrate transporter"/>
    <property type="match status" value="1"/>
</dbReference>
<dbReference type="EMBL" id="JAAAPU010000118">
    <property type="protein sequence ID" value="KAF4202050.1"/>
    <property type="molecule type" value="Genomic_DNA"/>
</dbReference>
<feature type="transmembrane region" description="Helical" evidence="10">
    <location>
        <begin position="1359"/>
        <end position="1381"/>
    </location>
</feature>
<dbReference type="GO" id="GO:0016020">
    <property type="term" value="C:membrane"/>
    <property type="evidence" value="ECO:0007669"/>
    <property type="project" value="UniProtKB-SubCell"/>
</dbReference>
<dbReference type="PROSITE" id="PS50157">
    <property type="entry name" value="ZINC_FINGER_C2H2_2"/>
    <property type="match status" value="2"/>
</dbReference>
<feature type="transmembrane region" description="Helical" evidence="10">
    <location>
        <begin position="1430"/>
        <end position="1447"/>
    </location>
</feature>
<dbReference type="FunFam" id="3.30.160.60:FF:002343">
    <property type="entry name" value="Zinc finger protein 33A"/>
    <property type="match status" value="1"/>
</dbReference>
<dbReference type="GO" id="GO:0008270">
    <property type="term" value="F:zinc ion binding"/>
    <property type="evidence" value="ECO:0007669"/>
    <property type="project" value="UniProtKB-KW"/>
</dbReference>
<feature type="transmembrane region" description="Helical" evidence="10">
    <location>
        <begin position="1157"/>
        <end position="1177"/>
    </location>
</feature>
<comment type="subcellular location">
    <subcellularLocation>
        <location evidence="2">Membrane</location>
        <topology evidence="2">Multi-pass membrane protein</topology>
    </subcellularLocation>
    <subcellularLocation>
        <location evidence="1">Nucleus</location>
    </subcellularLocation>
</comment>
<evidence type="ECO:0000313" key="13">
    <source>
        <dbReference type="EMBL" id="KAF4202050.1"/>
    </source>
</evidence>
<dbReference type="SUPFAM" id="SSF103473">
    <property type="entry name" value="MFS general substrate transporter"/>
    <property type="match status" value="1"/>
</dbReference>
<evidence type="ECO:0000256" key="8">
    <source>
        <dbReference type="PROSITE-ProRule" id="PRU00042"/>
    </source>
</evidence>
<dbReference type="InterPro" id="IPR051059">
    <property type="entry name" value="VerF-like"/>
</dbReference>
<dbReference type="GO" id="GO:0000978">
    <property type="term" value="F:RNA polymerase II cis-regulatory region sequence-specific DNA binding"/>
    <property type="evidence" value="ECO:0007669"/>
    <property type="project" value="InterPro"/>
</dbReference>
<dbReference type="Proteomes" id="UP000649114">
    <property type="component" value="Unassembled WGS sequence"/>
</dbReference>
<evidence type="ECO:0000256" key="6">
    <source>
        <dbReference type="ARBA" id="ARBA00022833"/>
    </source>
</evidence>
<name>A0AAN6BMR3_ASPLE</name>
<feature type="domain" description="C2H2-type" evidence="11">
    <location>
        <begin position="330"/>
        <end position="357"/>
    </location>
</feature>
<sequence>MMATPSGAYLPTRPSPILEPIPHYPSNVIPEERVTLRMAIILSNGVRVEHQFTFPAMNIANCIIHGEGEMYSVEITHRCTCRRLLHEELVRMLPGFLRENDVYWFRTRNPETNIQHTCLFDGAELEMQLVTSHVPECGFCFARRAFIAERDAFDRQQGQMPRGSASSTSPRDHSLSSGWTFREPSDTERLRVNRHGWEIMFVLHPDAREGAVTISRLKMELCRLLSIADPRRLILTSGPFVWGVDFQEDGKDYYSTYFVNDLIVESRSMKTPRGSALIPGGPVNPAVSPPQDLSRVYLSPPHECFQTVVLDSPQLIPHMSTVPENPTRPHRCVYCGLCFKRSEHLKRHVRRHTKERPFRCRICGESFSRKELHDRHQRTRHGATSSIPLPEIVESEPSAATHPNSYSPGQVDPVQGDPSSRAPFTSFVEEPAEPALHAPLAPETQRHDNLYLAGSPGSPAFQENAYSVISDRRRDSRLQTPLGSETPPWLKLPSGLEFASLLSALNRSPLSTSLPTPLRLCTPQSEAIFENDRNETARLGIEKALDGLRSINVAGSEGYSHRFKIPEMDSLYRYWHMFFEIPHKNLPFAHPKSEIYQIPAIAIGVLADGAMYCDEPEVGQMLFEASRRIVAHHLNTLYTRENNTIPIWIFTTLLLNCVFGLPGGKSSESDITLGSLDSLINLARVIESGPAMDLVDQASTVEEKWKSYIEGESHRSGLWSVAYEPIVNVLDFPFSLIEFPWSETLWNARSAVQWHALYQNPRSRSPGSWSENVEALLFGKPQPLNGLASLCLVVGLLLYIDGLRREAVLDVVEINSYLQHALDQWFQIHDRTSMENLALNHLCYPAAYYLRISLVVDIRQTMDLMRSKEFSAMRRVLREGDLVQAAAFARAAMIPWVISRRNQTSMVAIPCGVVIAEWAIDVMDNQPEDSPQREVLRGFENSIREYWPVAPFVTAVDVWRAVRRIIANGPVTTMYATGTDIEKPTTMGVEHVAETPVSSVSEKHSQDAEQIPHFTPEQEKRVLRKMDLRLIPMLSVLYLLAFLDRGNIGNAKIEGLVEDLGLTSQEYSWCLTVFFFTYCAFEMPSNLLLKKLRPSRWLPFLMIAWGIVMTLMGVVHNYAGLLSARIFLGVAEAGLYPGTAYYITMWYPREKAQYRQALFFSSASIAGAFSGLLAYAISKMDGVGGYAGWRWIFILEGLLTVAVAFVAPFAIHDFPETATFLTEEERRWVIHKLRSQSGRDTTQDGAVHEESRFRVRYVIDALTDWQIYVALFMYWGITTPLYGISYFLPSIIKDLGYKSSTAQLLTVPIYITAAIVAIGSAWLSDRRKQRSPFILFFMSLIAIGFIIVIASTGRGVPGVVYFGVFVAVVGIYPAFPGNVTWLSVNLAGDYKRAAGMAIHIGLGNMAGAMASNFYRAQDAPRYILGHSLELGFAVVGIIAVVVLRFSYQRINKKRDQMDVSGYDNAQLARMGDRSPLFRYML</sequence>
<evidence type="ECO:0000313" key="14">
    <source>
        <dbReference type="Proteomes" id="UP000649114"/>
    </source>
</evidence>
<dbReference type="PANTHER" id="PTHR40626:SF13">
    <property type="entry name" value="RESPIRATION FACTOR 2-RELATED"/>
    <property type="match status" value="1"/>
</dbReference>
<dbReference type="SUPFAM" id="SSF57667">
    <property type="entry name" value="beta-beta-alpha zinc fingers"/>
    <property type="match status" value="1"/>
</dbReference>
<keyword evidence="10" id="KW-0472">Membrane</keyword>
<dbReference type="Gene3D" id="1.20.1250.20">
    <property type="entry name" value="MFS general substrate transporter like domains"/>
    <property type="match status" value="2"/>
</dbReference>
<dbReference type="GO" id="GO:0000785">
    <property type="term" value="C:chromatin"/>
    <property type="evidence" value="ECO:0007669"/>
    <property type="project" value="TreeGrafter"/>
</dbReference>
<dbReference type="PANTHER" id="PTHR40626">
    <property type="entry name" value="MIP31509P"/>
    <property type="match status" value="1"/>
</dbReference>
<keyword evidence="10" id="KW-1133">Transmembrane helix</keyword>
<comment type="caution">
    <text evidence="13">The sequence shown here is derived from an EMBL/GenBank/DDBJ whole genome shotgun (WGS) entry which is preliminary data.</text>
</comment>
<dbReference type="InterPro" id="IPR011701">
    <property type="entry name" value="MFS"/>
</dbReference>
<accession>A0AAN6BMR3</accession>
<evidence type="ECO:0000256" key="1">
    <source>
        <dbReference type="ARBA" id="ARBA00004123"/>
    </source>
</evidence>
<evidence type="ECO:0000259" key="12">
    <source>
        <dbReference type="PROSITE" id="PS50850"/>
    </source>
</evidence>
<dbReference type="PROSITE" id="PS50850">
    <property type="entry name" value="MFS"/>
    <property type="match status" value="1"/>
</dbReference>
<evidence type="ECO:0000256" key="4">
    <source>
        <dbReference type="ARBA" id="ARBA00022737"/>
    </source>
</evidence>
<keyword evidence="10" id="KW-0812">Transmembrane</keyword>
<dbReference type="SMART" id="SM00355">
    <property type="entry name" value="ZnF_C2H2"/>
    <property type="match status" value="2"/>
</dbReference>
<feature type="transmembrane region" description="Helical" evidence="10">
    <location>
        <begin position="1333"/>
        <end position="1353"/>
    </location>
</feature>
<dbReference type="FunFam" id="1.20.1250.20:FF:000034">
    <property type="entry name" value="MFS general substrate transporter"/>
    <property type="match status" value="1"/>
</dbReference>
<evidence type="ECO:0000259" key="11">
    <source>
        <dbReference type="PROSITE" id="PS50157"/>
    </source>
</evidence>
<keyword evidence="7" id="KW-0539">Nucleus</keyword>
<feature type="transmembrane region" description="Helical" evidence="10">
    <location>
        <begin position="1267"/>
        <end position="1288"/>
    </location>
</feature>
<evidence type="ECO:0000256" key="5">
    <source>
        <dbReference type="ARBA" id="ARBA00022771"/>
    </source>
</evidence>
<proteinExistence type="predicted"/>
<keyword evidence="5 8" id="KW-0863">Zinc-finger</keyword>
<feature type="region of interest" description="Disordered" evidence="9">
    <location>
        <begin position="370"/>
        <end position="425"/>
    </location>
</feature>
<dbReference type="GO" id="GO:0000981">
    <property type="term" value="F:DNA-binding transcription factor activity, RNA polymerase II-specific"/>
    <property type="evidence" value="ECO:0007669"/>
    <property type="project" value="InterPro"/>
</dbReference>
<feature type="transmembrane region" description="Helical" evidence="10">
    <location>
        <begin position="1125"/>
        <end position="1145"/>
    </location>
</feature>
<feature type="region of interest" description="Disordered" evidence="9">
    <location>
        <begin position="155"/>
        <end position="180"/>
    </location>
</feature>
<dbReference type="Gene3D" id="3.30.160.60">
    <property type="entry name" value="Classic Zinc Finger"/>
    <property type="match status" value="2"/>
</dbReference>
<organism evidence="13 14">
    <name type="scientific">Aspergillus lentulus</name>
    <dbReference type="NCBI Taxonomy" id="293939"/>
    <lineage>
        <taxon>Eukaryota</taxon>
        <taxon>Fungi</taxon>
        <taxon>Dikarya</taxon>
        <taxon>Ascomycota</taxon>
        <taxon>Pezizomycotina</taxon>
        <taxon>Eurotiomycetes</taxon>
        <taxon>Eurotiomycetidae</taxon>
        <taxon>Eurotiales</taxon>
        <taxon>Aspergillaceae</taxon>
        <taxon>Aspergillus</taxon>
        <taxon>Aspergillus subgen. Fumigati</taxon>
    </lineage>
</organism>
<evidence type="ECO:0008006" key="15">
    <source>
        <dbReference type="Google" id="ProtNLM"/>
    </source>
</evidence>
<dbReference type="Pfam" id="PF07690">
    <property type="entry name" value="MFS_1"/>
    <property type="match status" value="1"/>
</dbReference>
<dbReference type="PROSITE" id="PS00028">
    <property type="entry name" value="ZINC_FINGER_C2H2_1"/>
    <property type="match status" value="2"/>
</dbReference>
<dbReference type="GO" id="GO:0005634">
    <property type="term" value="C:nucleus"/>
    <property type="evidence" value="ECO:0007669"/>
    <property type="project" value="UniProtKB-SubCell"/>
</dbReference>
<keyword evidence="6" id="KW-0862">Zinc</keyword>
<dbReference type="CDD" id="cd17327">
    <property type="entry name" value="MFS_FEN2_like"/>
    <property type="match status" value="1"/>
</dbReference>
<protein>
    <recommendedName>
        <fullName evidence="15">Major facilitator superfamily (MFS) profile domain-containing protein</fullName>
    </recommendedName>
</protein>
<dbReference type="GO" id="GO:0022857">
    <property type="term" value="F:transmembrane transporter activity"/>
    <property type="evidence" value="ECO:0007669"/>
    <property type="project" value="InterPro"/>
</dbReference>
<reference evidence="13" key="2">
    <citation type="submission" date="2020-04" db="EMBL/GenBank/DDBJ databases">
        <authorList>
            <person name="Santos R.A.C."/>
            <person name="Steenwyk J.L."/>
            <person name="Rivero-Menendez O."/>
            <person name="Mead M.E."/>
            <person name="Silva L.P."/>
            <person name="Bastos R.W."/>
            <person name="Alastruey-Izquierdo A."/>
            <person name="Goldman G.H."/>
            <person name="Rokas A."/>
        </authorList>
    </citation>
    <scope>NUCLEOTIDE SEQUENCE</scope>
    <source>
        <strain evidence="13">CNM-CM8927</strain>
    </source>
</reference>
<keyword evidence="4" id="KW-0677">Repeat</keyword>
<dbReference type="InterPro" id="IPR020846">
    <property type="entry name" value="MFS_dom"/>
</dbReference>
<feature type="compositionally biased region" description="Polar residues" evidence="9">
    <location>
        <begin position="156"/>
        <end position="179"/>
    </location>
</feature>
<dbReference type="InterPro" id="IPR013087">
    <property type="entry name" value="Znf_C2H2_type"/>
</dbReference>
<feature type="transmembrane region" description="Helical" evidence="10">
    <location>
        <begin position="1097"/>
        <end position="1119"/>
    </location>
</feature>
<dbReference type="InterPro" id="IPR036259">
    <property type="entry name" value="MFS_trans_sf"/>
</dbReference>
<evidence type="ECO:0000256" key="10">
    <source>
        <dbReference type="SAM" id="Phobius"/>
    </source>
</evidence>
<reference evidence="13" key="1">
    <citation type="journal article" date="2020" name="bioRxiv">
        <title>Genomic and phenotypic heterogeneity of clinical isolates of the human pathogens Aspergillus fumigatus, Aspergillus lentulus and Aspergillus fumigatiaffinis.</title>
        <authorList>
            <person name="dos Santos R.A.C."/>
            <person name="Steenwyk J.L."/>
            <person name="Rivero-Menendez O."/>
            <person name="Mead M.E."/>
            <person name="Silva L.P."/>
            <person name="Bastos R.W."/>
            <person name="Alastruey-Izquierdo A."/>
            <person name="Goldman G.H."/>
            <person name="Rokas A."/>
        </authorList>
    </citation>
    <scope>NUCLEOTIDE SEQUENCE</scope>
    <source>
        <strain evidence="13">CNM-CM8927</strain>
    </source>
</reference>